<evidence type="ECO:0000256" key="3">
    <source>
        <dbReference type="ARBA" id="ARBA00022692"/>
    </source>
</evidence>
<evidence type="ECO:0000256" key="7">
    <source>
        <dbReference type="SAM" id="Phobius"/>
    </source>
</evidence>
<keyword evidence="2" id="KW-1003">Cell membrane</keyword>
<dbReference type="InterPro" id="IPR017039">
    <property type="entry name" value="Virul_fac_BrkB"/>
</dbReference>
<dbReference type="NCBIfam" id="TIGR00765">
    <property type="entry name" value="yihY_not_rbn"/>
    <property type="match status" value="1"/>
</dbReference>
<dbReference type="PIRSF" id="PIRSF035875">
    <property type="entry name" value="RNase_BN"/>
    <property type="match status" value="1"/>
</dbReference>
<accession>A0ABU1GWN8</accession>
<keyword evidence="9" id="KW-1185">Reference proteome</keyword>
<feature type="transmembrane region" description="Helical" evidence="7">
    <location>
        <begin position="230"/>
        <end position="252"/>
    </location>
</feature>
<keyword evidence="3 7" id="KW-0812">Transmembrane</keyword>
<dbReference type="PANTHER" id="PTHR30213:SF0">
    <property type="entry name" value="UPF0761 MEMBRANE PROTEIN YIHY"/>
    <property type="match status" value="1"/>
</dbReference>
<dbReference type="Pfam" id="PF03631">
    <property type="entry name" value="Virul_fac_BrkB"/>
    <property type="match status" value="1"/>
</dbReference>
<keyword evidence="5 7" id="KW-0472">Membrane</keyword>
<name>A0ABU1GWN8_9GAMM</name>
<protein>
    <submittedName>
        <fullName evidence="8">YihY/virulence factor BrkB family protein</fullName>
    </submittedName>
</protein>
<evidence type="ECO:0000256" key="5">
    <source>
        <dbReference type="ARBA" id="ARBA00023136"/>
    </source>
</evidence>
<dbReference type="PANTHER" id="PTHR30213">
    <property type="entry name" value="INNER MEMBRANE PROTEIN YHJD"/>
    <property type="match status" value="1"/>
</dbReference>
<feature type="transmembrane region" description="Helical" evidence="7">
    <location>
        <begin position="51"/>
        <end position="73"/>
    </location>
</feature>
<proteinExistence type="predicted"/>
<dbReference type="EMBL" id="JARWAO010000005">
    <property type="protein sequence ID" value="MDR5896464.1"/>
    <property type="molecule type" value="Genomic_DNA"/>
</dbReference>
<comment type="caution">
    <text evidence="8">The sequence shown here is derived from an EMBL/GenBank/DDBJ whole genome shotgun (WGS) entry which is preliminary data.</text>
</comment>
<dbReference type="RefSeq" id="WP_251594102.1">
    <property type="nucleotide sequence ID" value="NZ_JAMLJI010000003.1"/>
</dbReference>
<feature type="transmembrane region" description="Helical" evidence="7">
    <location>
        <begin position="199"/>
        <end position="218"/>
    </location>
</feature>
<reference evidence="8 9" key="1">
    <citation type="submission" date="2023-04" db="EMBL/GenBank/DDBJ databases">
        <title>A long-awaited taxogenomic arrangement of the family Halomonadaceae.</title>
        <authorList>
            <person name="De La Haba R."/>
            <person name="Chuvochina M."/>
            <person name="Wittouck S."/>
            <person name="Arahal D.R."/>
            <person name="Sanchez-Porro C."/>
            <person name="Hugenholtz P."/>
            <person name="Ventosa A."/>
        </authorList>
    </citation>
    <scope>NUCLEOTIDE SEQUENCE [LARGE SCALE GENOMIC DNA]</scope>
    <source>
        <strain evidence="8 9">DSM 22428</strain>
    </source>
</reference>
<feature type="region of interest" description="Disordered" evidence="6">
    <location>
        <begin position="298"/>
        <end position="328"/>
    </location>
</feature>
<feature type="transmembrane region" description="Helical" evidence="7">
    <location>
        <begin position="159"/>
        <end position="179"/>
    </location>
</feature>
<evidence type="ECO:0000313" key="8">
    <source>
        <dbReference type="EMBL" id="MDR5896464.1"/>
    </source>
</evidence>
<keyword evidence="4 7" id="KW-1133">Transmembrane helix</keyword>
<organism evidence="8 9">
    <name type="scientific">Larsenimonas suaedae</name>
    <dbReference type="NCBI Taxonomy" id="1851019"/>
    <lineage>
        <taxon>Bacteria</taxon>
        <taxon>Pseudomonadati</taxon>
        <taxon>Pseudomonadota</taxon>
        <taxon>Gammaproteobacteria</taxon>
        <taxon>Oceanospirillales</taxon>
        <taxon>Halomonadaceae</taxon>
        <taxon>Larsenimonas</taxon>
    </lineage>
</organism>
<evidence type="ECO:0000256" key="1">
    <source>
        <dbReference type="ARBA" id="ARBA00004651"/>
    </source>
</evidence>
<dbReference type="Proteomes" id="UP001269375">
    <property type="component" value="Unassembled WGS sequence"/>
</dbReference>
<evidence type="ECO:0000256" key="6">
    <source>
        <dbReference type="SAM" id="MobiDB-lite"/>
    </source>
</evidence>
<evidence type="ECO:0000256" key="4">
    <source>
        <dbReference type="ARBA" id="ARBA00022989"/>
    </source>
</evidence>
<gene>
    <name evidence="8" type="ORF">QC825_10305</name>
</gene>
<comment type="subcellular location">
    <subcellularLocation>
        <location evidence="1">Cell membrane</location>
        <topology evidence="1">Multi-pass membrane protein</topology>
    </subcellularLocation>
</comment>
<evidence type="ECO:0000256" key="2">
    <source>
        <dbReference type="ARBA" id="ARBA00022475"/>
    </source>
</evidence>
<evidence type="ECO:0000313" key="9">
    <source>
        <dbReference type="Proteomes" id="UP001269375"/>
    </source>
</evidence>
<sequence>MPERSTATDKHDAATSAVTPMQLPLKAMLSALWRVKGLMTDTYANMVAASIAFYGLLAIFPAIAALISLWGLISDPAAVQNQIDAMSGFVPQEAVSIVSQQALKVSSNPQTGMSLTAIGGLLFTFYSASKGVRGFMAGLNIMYGESEHRGLIRQTLTNVILTMALVASTIVTLGALALVPLVLHFLPIHGAIEWIVLSLRWPLLLMLVMFSLALLYRFAPDRRSARWQWLTPGAFAATVLWLVGSIGFSVYVRNFSNYNETYGSLGAVVILLMWFWLSAYIVLLGAGINREFERETREDTTVGEDRPLGERNAFAADTLAGSEIEKKD</sequence>
<feature type="transmembrane region" description="Helical" evidence="7">
    <location>
        <begin position="264"/>
        <end position="288"/>
    </location>
</feature>
<feature type="compositionally biased region" description="Basic and acidic residues" evidence="6">
    <location>
        <begin position="298"/>
        <end position="309"/>
    </location>
</feature>